<protein>
    <submittedName>
        <fullName evidence="1">Uncharacterized protein</fullName>
    </submittedName>
</protein>
<dbReference type="EMBL" id="KL363454">
    <property type="protein sequence ID" value="KFD45603.1"/>
    <property type="molecule type" value="Genomic_DNA"/>
</dbReference>
<keyword evidence="2" id="KW-1185">Reference proteome</keyword>
<dbReference type="AlphaFoldDB" id="A0A085LKV7"/>
<evidence type="ECO:0000313" key="1">
    <source>
        <dbReference type="EMBL" id="KFD45603.1"/>
    </source>
</evidence>
<accession>A0A085LKV7</accession>
<name>A0A085LKV7_9BILA</name>
<proteinExistence type="predicted"/>
<organism evidence="1 2">
    <name type="scientific">Trichuris suis</name>
    <name type="common">pig whipworm</name>
    <dbReference type="NCBI Taxonomy" id="68888"/>
    <lineage>
        <taxon>Eukaryota</taxon>
        <taxon>Metazoa</taxon>
        <taxon>Ecdysozoa</taxon>
        <taxon>Nematoda</taxon>
        <taxon>Enoplea</taxon>
        <taxon>Dorylaimia</taxon>
        <taxon>Trichinellida</taxon>
        <taxon>Trichuridae</taxon>
        <taxon>Trichuris</taxon>
    </lineage>
</organism>
<reference evidence="1 2" key="1">
    <citation type="journal article" date="2014" name="Nat. Genet.">
        <title>Genome and transcriptome of the porcine whipworm Trichuris suis.</title>
        <authorList>
            <person name="Jex A.R."/>
            <person name="Nejsum P."/>
            <person name="Schwarz E.M."/>
            <person name="Hu L."/>
            <person name="Young N.D."/>
            <person name="Hall R.S."/>
            <person name="Korhonen P.K."/>
            <person name="Liao S."/>
            <person name="Thamsborg S."/>
            <person name="Xia J."/>
            <person name="Xu P."/>
            <person name="Wang S."/>
            <person name="Scheerlinck J.P."/>
            <person name="Hofmann A."/>
            <person name="Sternberg P.W."/>
            <person name="Wang J."/>
            <person name="Gasser R.B."/>
        </authorList>
    </citation>
    <scope>NUCLEOTIDE SEQUENCE [LARGE SCALE GENOMIC DNA]</scope>
    <source>
        <strain evidence="1">DCEP-RM93M</strain>
    </source>
</reference>
<gene>
    <name evidence="1" type="ORF">M513_13517</name>
</gene>
<evidence type="ECO:0000313" key="2">
    <source>
        <dbReference type="Proteomes" id="UP000030764"/>
    </source>
</evidence>
<dbReference type="Proteomes" id="UP000030764">
    <property type="component" value="Unassembled WGS sequence"/>
</dbReference>
<sequence length="78" mass="8598">MASFPTCFRSHAGTFPLATLALLHGLPLSAISFYRRVHLHWCAAIYLYESASASQSPFHMFHCASFSCGPCEQGFLCP</sequence>